<proteinExistence type="inferred from homology"/>
<keyword evidence="8" id="KW-1185">Reference proteome</keyword>
<evidence type="ECO:0000256" key="4">
    <source>
        <dbReference type="ARBA" id="ARBA00040613"/>
    </source>
</evidence>
<accession>A0ABN9W594</accession>
<evidence type="ECO:0000313" key="7">
    <source>
        <dbReference type="EMBL" id="CAK0881225.1"/>
    </source>
</evidence>
<evidence type="ECO:0000256" key="6">
    <source>
        <dbReference type="SAM" id="MobiDB-lite"/>
    </source>
</evidence>
<keyword evidence="3" id="KW-0687">Ribonucleoprotein</keyword>
<dbReference type="InterPro" id="IPR002671">
    <property type="entry name" value="Ribosomal_eL22"/>
</dbReference>
<name>A0ABN9W594_9DINO</name>
<reference evidence="7" key="1">
    <citation type="submission" date="2023-10" db="EMBL/GenBank/DDBJ databases">
        <authorList>
            <person name="Chen Y."/>
            <person name="Shah S."/>
            <person name="Dougan E. K."/>
            <person name="Thang M."/>
            <person name="Chan C."/>
        </authorList>
    </citation>
    <scope>NUCLEOTIDE SEQUENCE [LARGE SCALE GENOMIC DNA]</scope>
</reference>
<comment type="similarity">
    <text evidence="1">Belongs to the eukaryotic ribosomal protein eL22 family.</text>
</comment>
<evidence type="ECO:0000256" key="3">
    <source>
        <dbReference type="ARBA" id="ARBA00023274"/>
    </source>
</evidence>
<dbReference type="Pfam" id="PF01776">
    <property type="entry name" value="Ribosomal_L22e"/>
    <property type="match status" value="1"/>
</dbReference>
<evidence type="ECO:0000256" key="1">
    <source>
        <dbReference type="ARBA" id="ARBA00007817"/>
    </source>
</evidence>
<evidence type="ECO:0000313" key="8">
    <source>
        <dbReference type="Proteomes" id="UP001189429"/>
    </source>
</evidence>
<dbReference type="EMBL" id="CAUYUJ010018170">
    <property type="protein sequence ID" value="CAK0881225.1"/>
    <property type="molecule type" value="Genomic_DNA"/>
</dbReference>
<comment type="caution">
    <text evidence="7">The sequence shown here is derived from an EMBL/GenBank/DDBJ whole genome shotgun (WGS) entry which is preliminary data.</text>
</comment>
<protein>
    <recommendedName>
        <fullName evidence="4">Large ribosomal subunit protein eL22</fullName>
    </recommendedName>
    <alternativeName>
        <fullName evidence="5">60S ribosomal protein L22</fullName>
    </alternativeName>
</protein>
<dbReference type="InterPro" id="IPR038526">
    <property type="entry name" value="Ribosomal_eL22_sf"/>
</dbReference>
<organism evidence="7 8">
    <name type="scientific">Prorocentrum cordatum</name>
    <dbReference type="NCBI Taxonomy" id="2364126"/>
    <lineage>
        <taxon>Eukaryota</taxon>
        <taxon>Sar</taxon>
        <taxon>Alveolata</taxon>
        <taxon>Dinophyceae</taxon>
        <taxon>Prorocentrales</taxon>
        <taxon>Prorocentraceae</taxon>
        <taxon>Prorocentrum</taxon>
    </lineage>
</organism>
<evidence type="ECO:0000256" key="5">
    <source>
        <dbReference type="ARBA" id="ARBA00041214"/>
    </source>
</evidence>
<gene>
    <name evidence="7" type="ORF">PCOR1329_LOCUS64142</name>
</gene>
<dbReference type="PANTHER" id="PTHR10064">
    <property type="entry name" value="60S RIBOSOMAL PROTEIN L22"/>
    <property type="match status" value="1"/>
</dbReference>
<sequence>MDIERGRAFIDHLGATLDQNWDEFLDPANRAPADYLRGKMEQLTVGTAQENYATSLAWYSSACPCPSTAKRRAALATTVAGQTYHETTQAPRAMNGDKGLEELGPPRVHVFMAMAKGINQEACEQRSNDVALACWMAHITDTGAHGAQEAVARCKGRPAKPKENKPGVSPASALVTRSSFAVPPLPATRQPGSCTRRRHQVLKYTVDCQQPADDNIIETKDLEKFLNNRIKVDGKTGNLGEKVTVSRDKAKIHITAEAPFSKRYLKYLSKKYLKMQQLRDFLRVVAPNKTAYELRYFNINEDNDEE</sequence>
<feature type="region of interest" description="Disordered" evidence="6">
    <location>
        <begin position="157"/>
        <end position="193"/>
    </location>
</feature>
<dbReference type="PANTHER" id="PTHR10064:SF0">
    <property type="entry name" value="FI24544P1-RELATED"/>
    <property type="match status" value="1"/>
</dbReference>
<keyword evidence="2" id="KW-0689">Ribosomal protein</keyword>
<dbReference type="Proteomes" id="UP001189429">
    <property type="component" value="Unassembled WGS sequence"/>
</dbReference>
<evidence type="ECO:0000256" key="2">
    <source>
        <dbReference type="ARBA" id="ARBA00022980"/>
    </source>
</evidence>
<dbReference type="Gene3D" id="3.30.1360.210">
    <property type="match status" value="1"/>
</dbReference>